<dbReference type="Proteomes" id="UP000199612">
    <property type="component" value="Unassembled WGS sequence"/>
</dbReference>
<keyword evidence="3" id="KW-1185">Reference proteome</keyword>
<evidence type="ECO:0000256" key="1">
    <source>
        <dbReference type="SAM" id="Phobius"/>
    </source>
</evidence>
<dbReference type="AlphaFoldDB" id="A0A1I1HS44"/>
<dbReference type="InterPro" id="IPR032820">
    <property type="entry name" value="ATPase_put"/>
</dbReference>
<reference evidence="3" key="1">
    <citation type="submission" date="2016-10" db="EMBL/GenBank/DDBJ databases">
        <authorList>
            <person name="Varghese N."/>
            <person name="Submissions S."/>
        </authorList>
    </citation>
    <scope>NUCLEOTIDE SEQUENCE [LARGE SCALE GENOMIC DNA]</scope>
    <source>
        <strain evidence="3">DSM 23664</strain>
    </source>
</reference>
<dbReference type="STRING" id="753702.SAMN04488102_104117"/>
<gene>
    <name evidence="2" type="ORF">SAMN04488102_104117</name>
</gene>
<proteinExistence type="predicted"/>
<evidence type="ECO:0000313" key="2">
    <source>
        <dbReference type="EMBL" id="SFC24788.1"/>
    </source>
</evidence>
<accession>A0A1I1HS44</accession>
<dbReference type="RefSeq" id="WP_177188607.1">
    <property type="nucleotide sequence ID" value="NZ_FOLT01000004.1"/>
</dbReference>
<protein>
    <submittedName>
        <fullName evidence="2">ATP synthase protein I</fullName>
    </submittedName>
</protein>
<organism evidence="2 3">
    <name type="scientific">Alkalibacterium subtropicum</name>
    <dbReference type="NCBI Taxonomy" id="753702"/>
    <lineage>
        <taxon>Bacteria</taxon>
        <taxon>Bacillati</taxon>
        <taxon>Bacillota</taxon>
        <taxon>Bacilli</taxon>
        <taxon>Lactobacillales</taxon>
        <taxon>Carnobacteriaceae</taxon>
        <taxon>Alkalibacterium</taxon>
    </lineage>
</organism>
<dbReference type="EMBL" id="FOLT01000004">
    <property type="protein sequence ID" value="SFC24788.1"/>
    <property type="molecule type" value="Genomic_DNA"/>
</dbReference>
<feature type="transmembrane region" description="Helical" evidence="1">
    <location>
        <begin position="33"/>
        <end position="57"/>
    </location>
</feature>
<sequence>MNKKKESTEEELLKSVKSDADKKMKAQDEGSEIMFGLNLFGIVGWSISIPTLLGTALGIYLDRRFTHSFSWTITLLFLGVIIGSLNAWRWIKEKTEMGRKDHND</sequence>
<feature type="transmembrane region" description="Helical" evidence="1">
    <location>
        <begin position="69"/>
        <end position="91"/>
    </location>
</feature>
<name>A0A1I1HS44_9LACT</name>
<keyword evidence="1" id="KW-1133">Transmembrane helix</keyword>
<dbReference type="InterPro" id="IPR011744">
    <property type="entry name" value="ATPase_gene1"/>
</dbReference>
<keyword evidence="1" id="KW-0812">Transmembrane</keyword>
<dbReference type="NCBIfam" id="TIGR02230">
    <property type="entry name" value="ATPase_gene1"/>
    <property type="match status" value="1"/>
</dbReference>
<keyword evidence="1" id="KW-0472">Membrane</keyword>
<evidence type="ECO:0000313" key="3">
    <source>
        <dbReference type="Proteomes" id="UP000199612"/>
    </source>
</evidence>
<dbReference type="Pfam" id="PF09527">
    <property type="entry name" value="ATPase_gene1"/>
    <property type="match status" value="1"/>
</dbReference>